<comment type="caution">
    <text evidence="1">The sequence shown here is derived from an EMBL/GenBank/DDBJ whole genome shotgun (WGS) entry which is preliminary data.</text>
</comment>
<name>A0A812NG74_9DINO</name>
<dbReference type="AlphaFoldDB" id="A0A812NG74"/>
<sequence>MSLLAAARRAPRAVHALRVARRNLGDSVAGPGFSDFGANAKHAMNFFTKPAMSYPEFKQQCVSLRTFAFAGVCGYCVLSLMLSPPKSSYWIRYSPMYALSYIKETVVGAPPPLFLSEKVEYETNVPEVAKELITTRRLLKGGSDSEEEH</sequence>
<organism evidence="1 2">
    <name type="scientific">Symbiodinium natans</name>
    <dbReference type="NCBI Taxonomy" id="878477"/>
    <lineage>
        <taxon>Eukaryota</taxon>
        <taxon>Sar</taxon>
        <taxon>Alveolata</taxon>
        <taxon>Dinophyceae</taxon>
        <taxon>Suessiales</taxon>
        <taxon>Symbiodiniaceae</taxon>
        <taxon>Symbiodinium</taxon>
    </lineage>
</organism>
<accession>A0A812NG74</accession>
<keyword evidence="2" id="KW-1185">Reference proteome</keyword>
<evidence type="ECO:0000313" key="1">
    <source>
        <dbReference type="EMBL" id="CAE7305374.1"/>
    </source>
</evidence>
<proteinExistence type="predicted"/>
<protein>
    <submittedName>
        <fullName evidence="1">Uncharacterized protein</fullName>
    </submittedName>
</protein>
<dbReference type="OrthoDB" id="346528at2759"/>
<evidence type="ECO:0000313" key="2">
    <source>
        <dbReference type="Proteomes" id="UP000604046"/>
    </source>
</evidence>
<reference evidence="1" key="1">
    <citation type="submission" date="2021-02" db="EMBL/GenBank/DDBJ databases">
        <authorList>
            <person name="Dougan E. K."/>
            <person name="Rhodes N."/>
            <person name="Thang M."/>
            <person name="Chan C."/>
        </authorList>
    </citation>
    <scope>NUCLEOTIDE SEQUENCE</scope>
</reference>
<gene>
    <name evidence="1" type="ORF">SNAT2548_LOCUS16051</name>
</gene>
<dbReference type="Proteomes" id="UP000604046">
    <property type="component" value="Unassembled WGS sequence"/>
</dbReference>
<dbReference type="EMBL" id="CAJNDS010002072">
    <property type="protein sequence ID" value="CAE7305374.1"/>
    <property type="molecule type" value="Genomic_DNA"/>
</dbReference>